<evidence type="ECO:0000313" key="3">
    <source>
        <dbReference type="EMBL" id="RNI07706.1"/>
    </source>
</evidence>
<dbReference type="EC" id="3.1.4.-" evidence="1"/>
<dbReference type="CDD" id="cd00841">
    <property type="entry name" value="MPP_YfcE"/>
    <property type="match status" value="1"/>
</dbReference>
<comment type="cofactor">
    <cofactor evidence="1">
        <name>a divalent metal cation</name>
        <dbReference type="ChEBI" id="CHEBI:60240"/>
    </cofactor>
</comment>
<comment type="similarity">
    <text evidence="1">Belongs to the metallophosphoesterase superfamily. YfcE family.</text>
</comment>
<organism evidence="4 5">
    <name type="scientific">Methanohalophilus halophilus</name>
    <dbReference type="NCBI Taxonomy" id="2177"/>
    <lineage>
        <taxon>Archaea</taxon>
        <taxon>Methanobacteriati</taxon>
        <taxon>Methanobacteriota</taxon>
        <taxon>Stenosarchaea group</taxon>
        <taxon>Methanomicrobia</taxon>
        <taxon>Methanosarcinales</taxon>
        <taxon>Methanosarcinaceae</taxon>
        <taxon>Methanohalophilus</taxon>
    </lineage>
</organism>
<dbReference type="InterPro" id="IPR000979">
    <property type="entry name" value="Phosphodiesterase_MJ0936/Vps29"/>
</dbReference>
<accession>A0A1H2XWC9</accession>
<dbReference type="Pfam" id="PF12850">
    <property type="entry name" value="Metallophos_2"/>
    <property type="match status" value="1"/>
</dbReference>
<protein>
    <recommendedName>
        <fullName evidence="1">Phosphoesterase</fullName>
        <ecNumber evidence="1">3.1.4.-</ecNumber>
    </recommendedName>
</protein>
<dbReference type="InterPro" id="IPR029052">
    <property type="entry name" value="Metallo-depent_PP-like"/>
</dbReference>
<dbReference type="GO" id="GO:0046872">
    <property type="term" value="F:metal ion binding"/>
    <property type="evidence" value="ECO:0007669"/>
    <property type="project" value="UniProtKB-KW"/>
</dbReference>
<dbReference type="Proteomes" id="UP000198669">
    <property type="component" value="Unassembled WGS sequence"/>
</dbReference>
<dbReference type="Proteomes" id="UP000267921">
    <property type="component" value="Unassembled WGS sequence"/>
</dbReference>
<dbReference type="AlphaFoldDB" id="A0A1H2XWC9"/>
<evidence type="ECO:0000313" key="5">
    <source>
        <dbReference type="Proteomes" id="UP000198669"/>
    </source>
</evidence>
<dbReference type="EMBL" id="FNMU01000007">
    <property type="protein sequence ID" value="SDW96918.1"/>
    <property type="molecule type" value="Genomic_DNA"/>
</dbReference>
<keyword evidence="1" id="KW-0479">Metal-binding</keyword>
<proteinExistence type="inferred from homology"/>
<sequence length="169" mass="18319">MNLTRKYLGIMADSHDNLKMIRKAVNFFNEKQVSAVLHAGDLISPFNVKGFTELEAPLHLVFGNNEGDRITIKEWFAKQGANVCGDFGTLDIEGLHIALLHGINEEEIEALAASGCFDLIVRGHTHQAGSYMTGNTRVINPGEAAGVLTGKATVAVVDTVTKETEIIEL</sequence>
<dbReference type="InterPro" id="IPR053193">
    <property type="entry name" value="MetalloPDE_YfcE-like"/>
</dbReference>
<name>A0A1H2XWC9_9EURY</name>
<evidence type="ECO:0000313" key="6">
    <source>
        <dbReference type="Proteomes" id="UP000267921"/>
    </source>
</evidence>
<reference evidence="3 6" key="2">
    <citation type="submission" date="2018-10" db="EMBL/GenBank/DDBJ databases">
        <title>Cultivation of a novel Methanohalophilus strain from Kebrit Deep of the Red Sea and a genomic comparison of members of the genus Methanohalophilus.</title>
        <authorList>
            <person name="Guan Y."/>
            <person name="Ngugi D.K."/>
            <person name="Stingl U."/>
        </authorList>
    </citation>
    <scope>NUCLEOTIDE SEQUENCE [LARGE SCALE GENOMIC DNA]</scope>
    <source>
        <strain evidence="3 6">DSM 3094</strain>
    </source>
</reference>
<dbReference type="SUPFAM" id="SSF56300">
    <property type="entry name" value="Metallo-dependent phosphatases"/>
    <property type="match status" value="1"/>
</dbReference>
<dbReference type="NCBIfam" id="TIGR00040">
    <property type="entry name" value="yfcE"/>
    <property type="match status" value="1"/>
</dbReference>
<reference evidence="4 5" key="1">
    <citation type="submission" date="2016-10" db="EMBL/GenBank/DDBJ databases">
        <authorList>
            <person name="de Groot N.N."/>
        </authorList>
    </citation>
    <scope>NUCLEOTIDE SEQUENCE [LARGE SCALE GENOMIC DNA]</scope>
    <source>
        <strain evidence="4 5">Z-7982</strain>
    </source>
</reference>
<dbReference type="PANTHER" id="PTHR43165:SF1">
    <property type="entry name" value="PHOSPHODIESTERASE MJ0936"/>
    <property type="match status" value="1"/>
</dbReference>
<evidence type="ECO:0000259" key="2">
    <source>
        <dbReference type="Pfam" id="PF12850"/>
    </source>
</evidence>
<dbReference type="GO" id="GO:0016787">
    <property type="term" value="F:hydrolase activity"/>
    <property type="evidence" value="ECO:0007669"/>
    <property type="project" value="UniProtKB-UniRule"/>
</dbReference>
<dbReference type="Gene3D" id="3.60.21.10">
    <property type="match status" value="1"/>
</dbReference>
<dbReference type="PANTHER" id="PTHR43165">
    <property type="entry name" value="METALLOPHOSPHOESTERASE"/>
    <property type="match status" value="1"/>
</dbReference>
<gene>
    <name evidence="3" type="ORF">EFE40_09160</name>
    <name evidence="4" type="ORF">SAMN04515625_1969</name>
</gene>
<dbReference type="InterPro" id="IPR024654">
    <property type="entry name" value="Calcineurin-like_PHP_lpxH"/>
</dbReference>
<dbReference type="EMBL" id="RJJG01000007">
    <property type="protein sequence ID" value="RNI07706.1"/>
    <property type="molecule type" value="Genomic_DNA"/>
</dbReference>
<dbReference type="InterPro" id="IPR041802">
    <property type="entry name" value="MPP_YfcE"/>
</dbReference>
<evidence type="ECO:0000313" key="4">
    <source>
        <dbReference type="EMBL" id="SDW96918.1"/>
    </source>
</evidence>
<feature type="domain" description="Calcineurin-like phosphoesterase" evidence="2">
    <location>
        <begin position="8"/>
        <end position="161"/>
    </location>
</feature>
<evidence type="ECO:0000256" key="1">
    <source>
        <dbReference type="RuleBase" id="RU362039"/>
    </source>
</evidence>